<proteinExistence type="predicted"/>
<gene>
    <name evidence="3" type="ORF">C8A01DRAFT_15000</name>
</gene>
<keyword evidence="2" id="KW-0812">Transmembrane</keyword>
<feature type="compositionally biased region" description="Basic and acidic residues" evidence="1">
    <location>
        <begin position="405"/>
        <end position="417"/>
    </location>
</feature>
<evidence type="ECO:0000313" key="3">
    <source>
        <dbReference type="EMBL" id="KAK4041219.1"/>
    </source>
</evidence>
<sequence length="895" mass="97304">MGSLGPGCLPPLGERAVANRARIRQNPDRDDALARSAAMWLSVARQPLRAHELWIAVRMGEEEAGGEDRGVEYRDLEEVGCLDDVGGDREAGALLRRLVGGLVLTEKDVDGREVVYVALGDVGRDTMCRVNGQGGEGTETDKPSVDFSASQAHLFVARACMRICSLTASRLGYAQDGGVVAPGLVSYAWAHWGTHLGLSGYCRLGDGDDTASMVESMVYSVCTDALVLLLTLNDVVTAPVTFEVGHGRTRCSALVKEAQAVLEGPVFLLSRLVQQGKYSAAMKSATGTLEHYRNDCDKPGRSDRTSGRTFRGSGAMAGKSCRRAGNFTHTETSLDRSGQQLKESLAAVAHGLRSVAAVFGERPLHEQLLKGQVSRRPSPDVLDSLADWMETVASYPLGAELPPPDIRKPASSEEGRNPNHRTMLVRRLKKDGLPQKRAGRDGETSRTLPQAIANEHGISPLQWKAACLVYKPIDLFSPGGPGSTFTINNPHTRTSSFDSFPLAMSGPPPSLTTLATLLNQAIPPLPATIQSFYYAHLHPTLTRIRNLPLNKPLARLYTPLNPLNNPPSPSPTCVPTPTLTWHHVRTALLSQGYRTAFTLLLTAATLAHIRRILVPWLGQYTWHAHPLDDLRLAVSNPEVFMEEMLGYRWRWVVGGYLAKGGCDVFGGWLSRFLLLSQQEAVDGGRLPPQHEAEGQRGRGREGWFELASVGYLVWVLVAVEYVFASGMNTAAWLVVCYKLLAGDEVGRVAFGKVLERNWVKMPLVMWQLVYYLKAGVGPLLWRSVRCAARGQLGLLMGVMAAVGGVWTLLRYRSTFFIALEVSGVFVFLGYLLAGVVVLGREFLADPLGLKSSTALARAIGQRARGMLQYGADSRTKIMVDKTPLDKKGTAGGSNP</sequence>
<protein>
    <submittedName>
        <fullName evidence="3">Uncharacterized protein</fullName>
    </submittedName>
</protein>
<evidence type="ECO:0000256" key="1">
    <source>
        <dbReference type="SAM" id="MobiDB-lite"/>
    </source>
</evidence>
<feature type="transmembrane region" description="Helical" evidence="2">
    <location>
        <begin position="815"/>
        <end position="838"/>
    </location>
</feature>
<comment type="caution">
    <text evidence="3">The sequence shown here is derived from an EMBL/GenBank/DDBJ whole genome shotgun (WGS) entry which is preliminary data.</text>
</comment>
<organism evidence="3 4">
    <name type="scientific">Parachaetomium inaequale</name>
    <dbReference type="NCBI Taxonomy" id="2588326"/>
    <lineage>
        <taxon>Eukaryota</taxon>
        <taxon>Fungi</taxon>
        <taxon>Dikarya</taxon>
        <taxon>Ascomycota</taxon>
        <taxon>Pezizomycotina</taxon>
        <taxon>Sordariomycetes</taxon>
        <taxon>Sordariomycetidae</taxon>
        <taxon>Sordariales</taxon>
        <taxon>Chaetomiaceae</taxon>
        <taxon>Parachaetomium</taxon>
    </lineage>
</organism>
<dbReference type="AlphaFoldDB" id="A0AAN6PLC2"/>
<reference evidence="4" key="1">
    <citation type="journal article" date="2023" name="Mol. Phylogenet. Evol.">
        <title>Genome-scale phylogeny and comparative genomics of the fungal order Sordariales.</title>
        <authorList>
            <person name="Hensen N."/>
            <person name="Bonometti L."/>
            <person name="Westerberg I."/>
            <person name="Brannstrom I.O."/>
            <person name="Guillou S."/>
            <person name="Cros-Aarteil S."/>
            <person name="Calhoun S."/>
            <person name="Haridas S."/>
            <person name="Kuo A."/>
            <person name="Mondo S."/>
            <person name="Pangilinan J."/>
            <person name="Riley R."/>
            <person name="LaButti K."/>
            <person name="Andreopoulos B."/>
            <person name="Lipzen A."/>
            <person name="Chen C."/>
            <person name="Yan M."/>
            <person name="Daum C."/>
            <person name="Ng V."/>
            <person name="Clum A."/>
            <person name="Steindorff A."/>
            <person name="Ohm R.A."/>
            <person name="Martin F."/>
            <person name="Silar P."/>
            <person name="Natvig D.O."/>
            <person name="Lalanne C."/>
            <person name="Gautier V."/>
            <person name="Ament-Velasquez S.L."/>
            <person name="Kruys A."/>
            <person name="Hutchinson M.I."/>
            <person name="Powell A.J."/>
            <person name="Barry K."/>
            <person name="Miller A.N."/>
            <person name="Grigoriev I.V."/>
            <person name="Debuchy R."/>
            <person name="Gladieux P."/>
            <person name="Hiltunen Thoren M."/>
            <person name="Johannesson H."/>
        </authorList>
    </citation>
    <scope>NUCLEOTIDE SEQUENCE [LARGE SCALE GENOMIC DNA]</scope>
    <source>
        <strain evidence="4">CBS 284.82</strain>
    </source>
</reference>
<accession>A0AAN6PLC2</accession>
<feature type="region of interest" description="Disordered" evidence="1">
    <location>
        <begin position="398"/>
        <end position="449"/>
    </location>
</feature>
<keyword evidence="2" id="KW-0472">Membrane</keyword>
<evidence type="ECO:0000256" key="2">
    <source>
        <dbReference type="SAM" id="Phobius"/>
    </source>
</evidence>
<feature type="transmembrane region" description="Helical" evidence="2">
    <location>
        <begin position="792"/>
        <end position="809"/>
    </location>
</feature>
<keyword evidence="4" id="KW-1185">Reference proteome</keyword>
<name>A0AAN6PLC2_9PEZI</name>
<keyword evidence="2" id="KW-1133">Transmembrane helix</keyword>
<dbReference type="Proteomes" id="UP001303115">
    <property type="component" value="Unassembled WGS sequence"/>
</dbReference>
<evidence type="ECO:0000313" key="4">
    <source>
        <dbReference type="Proteomes" id="UP001303115"/>
    </source>
</evidence>
<dbReference type="EMBL" id="MU854361">
    <property type="protein sequence ID" value="KAK4041219.1"/>
    <property type="molecule type" value="Genomic_DNA"/>
</dbReference>
<feature type="compositionally biased region" description="Basic and acidic residues" evidence="1">
    <location>
        <begin position="430"/>
        <end position="444"/>
    </location>
</feature>